<keyword evidence="9" id="KW-1185">Reference proteome</keyword>
<dbReference type="Pfam" id="PF12698">
    <property type="entry name" value="ABC2_membrane_3"/>
    <property type="match status" value="1"/>
</dbReference>
<evidence type="ECO:0000313" key="9">
    <source>
        <dbReference type="Proteomes" id="UP000254601"/>
    </source>
</evidence>
<dbReference type="PANTHER" id="PTHR30294:SF46">
    <property type="entry name" value="ABC TRANSPORTER PERMEASE"/>
    <property type="match status" value="1"/>
</dbReference>
<feature type="domain" description="ABC-2 type transporter transmembrane" evidence="7">
    <location>
        <begin position="34"/>
        <end position="377"/>
    </location>
</feature>
<gene>
    <name evidence="8" type="primary">ybhR</name>
    <name evidence="8" type="ORF">NCTC13337_01223</name>
</gene>
<keyword evidence="3 6" id="KW-0812">Transmembrane</keyword>
<feature type="transmembrane region" description="Helical" evidence="6">
    <location>
        <begin position="21"/>
        <end position="45"/>
    </location>
</feature>
<dbReference type="GO" id="GO:0140359">
    <property type="term" value="F:ABC-type transporter activity"/>
    <property type="evidence" value="ECO:0007669"/>
    <property type="project" value="InterPro"/>
</dbReference>
<sequence>MKTIQSSSSQSSFPHRFWRSFLGTIKAVFTDMGVLLIMVLAPLIYGAYYPWAYSNQIVRHIPIAIVDHDHSTLSRQIIRFVDAVPSVEIQVLPSEREARQALLTNEIMAFMVIPANLQQHLSQGQENVVNMVGNGSYILASKYAQQGIAEAVGTVSAGIELKQLAASGIGREMANAIRDPVPLKINPLHNPNEGYGSYVVPAVAWLILQQTLLIGCAMLIGTWIERGSAHVSMRIWFARIVALSLIHWFICLGYTGWLFTLWRYSHGGNPLGNLLLIGIFSPCVAILGCLIGLVVADRERAMQVLIFSSLPIYFVSGFSWPVQQLPPILQGIRWLFPSTSAINAGVNFNQLNAPIRDNIQYLLVLAIITMIGFLLVCWRGRPSKQ</sequence>
<dbReference type="RefSeq" id="WP_072576148.1">
    <property type="nucleotide sequence ID" value="NZ_LWHB01000054.1"/>
</dbReference>
<protein>
    <submittedName>
        <fullName evidence="8">Inner membrane transport permease ybhR</fullName>
    </submittedName>
</protein>
<feature type="transmembrane region" description="Helical" evidence="6">
    <location>
        <begin position="359"/>
        <end position="378"/>
    </location>
</feature>
<proteinExistence type="predicted"/>
<organism evidence="8 9">
    <name type="scientific">Suttonella ornithocola</name>
    <dbReference type="NCBI Taxonomy" id="279832"/>
    <lineage>
        <taxon>Bacteria</taxon>
        <taxon>Pseudomonadati</taxon>
        <taxon>Pseudomonadota</taxon>
        <taxon>Gammaproteobacteria</taxon>
        <taxon>Cardiobacteriales</taxon>
        <taxon>Cardiobacteriaceae</taxon>
        <taxon>Suttonella</taxon>
    </lineage>
</organism>
<evidence type="ECO:0000256" key="5">
    <source>
        <dbReference type="ARBA" id="ARBA00023136"/>
    </source>
</evidence>
<dbReference type="EMBL" id="UHIC01000001">
    <property type="protein sequence ID" value="SUO95324.1"/>
    <property type="molecule type" value="Genomic_DNA"/>
</dbReference>
<dbReference type="PANTHER" id="PTHR30294">
    <property type="entry name" value="MEMBRANE COMPONENT OF ABC TRANSPORTER YHHJ-RELATED"/>
    <property type="match status" value="1"/>
</dbReference>
<feature type="transmembrane region" description="Helical" evidence="6">
    <location>
        <begin position="202"/>
        <end position="224"/>
    </location>
</feature>
<name>A0A380MT10_9GAMM</name>
<dbReference type="InterPro" id="IPR013525">
    <property type="entry name" value="ABC2_TM"/>
</dbReference>
<comment type="subcellular location">
    <subcellularLocation>
        <location evidence="1">Cell membrane</location>
        <topology evidence="1">Multi-pass membrane protein</topology>
    </subcellularLocation>
</comment>
<dbReference type="OrthoDB" id="9811522at2"/>
<keyword evidence="2" id="KW-1003">Cell membrane</keyword>
<dbReference type="GO" id="GO:0005886">
    <property type="term" value="C:plasma membrane"/>
    <property type="evidence" value="ECO:0007669"/>
    <property type="project" value="UniProtKB-SubCell"/>
</dbReference>
<keyword evidence="5 6" id="KW-0472">Membrane</keyword>
<keyword evidence="4 6" id="KW-1133">Transmembrane helix</keyword>
<feature type="transmembrane region" description="Helical" evidence="6">
    <location>
        <begin position="274"/>
        <end position="295"/>
    </location>
</feature>
<evidence type="ECO:0000256" key="1">
    <source>
        <dbReference type="ARBA" id="ARBA00004651"/>
    </source>
</evidence>
<evidence type="ECO:0000256" key="3">
    <source>
        <dbReference type="ARBA" id="ARBA00022692"/>
    </source>
</evidence>
<evidence type="ECO:0000259" key="7">
    <source>
        <dbReference type="Pfam" id="PF12698"/>
    </source>
</evidence>
<evidence type="ECO:0000256" key="4">
    <source>
        <dbReference type="ARBA" id="ARBA00022989"/>
    </source>
</evidence>
<feature type="transmembrane region" description="Helical" evidence="6">
    <location>
        <begin position="236"/>
        <end position="262"/>
    </location>
</feature>
<feature type="transmembrane region" description="Helical" evidence="6">
    <location>
        <begin position="302"/>
        <end position="320"/>
    </location>
</feature>
<dbReference type="InterPro" id="IPR051449">
    <property type="entry name" value="ABC-2_transporter_component"/>
</dbReference>
<accession>A0A380MT10</accession>
<evidence type="ECO:0000313" key="8">
    <source>
        <dbReference type="EMBL" id="SUO95324.1"/>
    </source>
</evidence>
<dbReference type="Gene3D" id="3.40.1710.10">
    <property type="entry name" value="abc type-2 transporter like domain"/>
    <property type="match status" value="1"/>
</dbReference>
<evidence type="ECO:0000256" key="6">
    <source>
        <dbReference type="SAM" id="Phobius"/>
    </source>
</evidence>
<evidence type="ECO:0000256" key="2">
    <source>
        <dbReference type="ARBA" id="ARBA00022475"/>
    </source>
</evidence>
<dbReference type="Proteomes" id="UP000254601">
    <property type="component" value="Unassembled WGS sequence"/>
</dbReference>
<reference evidence="8 9" key="1">
    <citation type="submission" date="2018-06" db="EMBL/GenBank/DDBJ databases">
        <authorList>
            <consortium name="Pathogen Informatics"/>
            <person name="Doyle S."/>
        </authorList>
    </citation>
    <scope>NUCLEOTIDE SEQUENCE [LARGE SCALE GENOMIC DNA]</scope>
    <source>
        <strain evidence="8 9">NCTC13337</strain>
    </source>
</reference>
<dbReference type="AlphaFoldDB" id="A0A380MT10"/>